<comment type="caution">
    <text evidence="1">The sequence shown here is derived from an EMBL/GenBank/DDBJ whole genome shotgun (WGS) entry which is preliminary data.</text>
</comment>
<reference evidence="1" key="1">
    <citation type="submission" date="2019-12" db="EMBL/GenBank/DDBJ databases">
        <title>Genome sequencing and annotation of Brassica cretica.</title>
        <authorList>
            <person name="Studholme D.J."/>
            <person name="Sarris P.F."/>
        </authorList>
    </citation>
    <scope>NUCLEOTIDE SEQUENCE</scope>
    <source>
        <strain evidence="1">PFS-102/07</strain>
        <tissue evidence="1">Leaf</tissue>
    </source>
</reference>
<organism evidence="1">
    <name type="scientific">Brassica cretica</name>
    <name type="common">Mustard</name>
    <dbReference type="NCBI Taxonomy" id="69181"/>
    <lineage>
        <taxon>Eukaryota</taxon>
        <taxon>Viridiplantae</taxon>
        <taxon>Streptophyta</taxon>
        <taxon>Embryophyta</taxon>
        <taxon>Tracheophyta</taxon>
        <taxon>Spermatophyta</taxon>
        <taxon>Magnoliopsida</taxon>
        <taxon>eudicotyledons</taxon>
        <taxon>Gunneridae</taxon>
        <taxon>Pentapetalae</taxon>
        <taxon>rosids</taxon>
        <taxon>malvids</taxon>
        <taxon>Brassicales</taxon>
        <taxon>Brassicaceae</taxon>
        <taxon>Brassiceae</taxon>
        <taxon>Brassica</taxon>
    </lineage>
</organism>
<accession>A0A8S9KE30</accession>
<dbReference type="EMBL" id="QGKY02000190">
    <property type="protein sequence ID" value="KAF2592027.1"/>
    <property type="molecule type" value="Genomic_DNA"/>
</dbReference>
<evidence type="ECO:0000313" key="1">
    <source>
        <dbReference type="EMBL" id="KAF2592027.1"/>
    </source>
</evidence>
<gene>
    <name evidence="1" type="ORF">F2Q70_00039204</name>
</gene>
<protein>
    <submittedName>
        <fullName evidence="1">Uncharacterized protein</fullName>
    </submittedName>
</protein>
<name>A0A8S9KE30_BRACR</name>
<proteinExistence type="predicted"/>
<sequence>MLLQKASLAATDQELDLHCETGHVPCYLAVEAYQYTDSMVSTDVFLKATMVEETTSQSRITVSHLETNGVQEQQTEYYFSVNRPDYPSIDFVLETVFRRMMCTMKKDMYPKGWRYKFKSRNVKRLMLRRLVHFKPFSDSEFLVDVTCKKKQWRSPKDSIHRRKRLVLHNITGELTDGTAFDVMLDRIEEGCSVLTGFSMSFAKLLFSVYLSFREVDRLDGEFHLKHKWRSKQLNQASILKLPLEQAVCGRTEFLYGQKFIAFGTGLNRIRGQIWNQFGTVPSSCGSLEYQLRWRLHQGLRRYMRHDHSSIWHRWRYKTLECATVSQTCEADSLTLGVNDFHALVFLHRMQQLHSMEIGMEVLQLCWMKRSNHQSVYPSYIYKTFLDFYYLESDVASEDADVFNEEESQESLGLVQKIDAMSHLNPIAMRSVTKVKLAMRA</sequence>
<dbReference type="AlphaFoldDB" id="A0A8S9KE30"/>